<reference evidence="7 8" key="1">
    <citation type="journal article" date="2011" name="J. Bacteriol.">
        <title>Genome sequence of the verrucomicrobium Opitutus terrae PB90-1, an abundant inhabitant of rice paddy soil ecosystems.</title>
        <authorList>
            <person name="van Passel M.W."/>
            <person name="Kant R."/>
            <person name="Palva A."/>
            <person name="Copeland A."/>
            <person name="Lucas S."/>
            <person name="Lapidus A."/>
            <person name="Glavina del Rio T."/>
            <person name="Pitluck S."/>
            <person name="Goltsman E."/>
            <person name="Clum A."/>
            <person name="Sun H."/>
            <person name="Schmutz J."/>
            <person name="Larimer F.W."/>
            <person name="Land M.L."/>
            <person name="Hauser L."/>
            <person name="Kyrpides N."/>
            <person name="Mikhailova N."/>
            <person name="Richardson P.P."/>
            <person name="Janssen P.H."/>
            <person name="de Vos W.M."/>
            <person name="Smidt H."/>
        </authorList>
    </citation>
    <scope>NUCLEOTIDE SEQUENCE [LARGE SCALE GENOMIC DNA]</scope>
    <source>
        <strain evidence="8">DSM 11246 / JCM 15787 / PB90-1</strain>
    </source>
</reference>
<keyword evidence="4" id="KW-0804">Transcription</keyword>
<organism evidence="7 8">
    <name type="scientific">Opitutus terrae (strain DSM 11246 / JCM 15787 / PB90-1)</name>
    <dbReference type="NCBI Taxonomy" id="452637"/>
    <lineage>
        <taxon>Bacteria</taxon>
        <taxon>Pseudomonadati</taxon>
        <taxon>Verrucomicrobiota</taxon>
        <taxon>Opitutia</taxon>
        <taxon>Opitutales</taxon>
        <taxon>Opitutaceae</taxon>
        <taxon>Opitutus</taxon>
    </lineage>
</organism>
<gene>
    <name evidence="7" type="ordered locus">Oter_2492</name>
</gene>
<keyword evidence="2" id="KW-0805">Transcription regulation</keyword>
<dbReference type="InterPro" id="IPR013249">
    <property type="entry name" value="RNA_pol_sigma70_r4_t2"/>
</dbReference>
<dbReference type="Gene3D" id="1.10.10.10">
    <property type="entry name" value="Winged helix-like DNA-binding domain superfamily/Winged helix DNA-binding domain"/>
    <property type="match status" value="1"/>
</dbReference>
<keyword evidence="8" id="KW-1185">Reference proteome</keyword>
<evidence type="ECO:0000313" key="8">
    <source>
        <dbReference type="Proteomes" id="UP000007013"/>
    </source>
</evidence>
<accession>B1ZSY5</accession>
<evidence type="ECO:0000313" key="7">
    <source>
        <dbReference type="EMBL" id="ACB75774.1"/>
    </source>
</evidence>
<dbReference type="InterPro" id="IPR036388">
    <property type="entry name" value="WH-like_DNA-bd_sf"/>
</dbReference>
<dbReference type="PANTHER" id="PTHR43133">
    <property type="entry name" value="RNA POLYMERASE ECF-TYPE SIGMA FACTO"/>
    <property type="match status" value="1"/>
</dbReference>
<dbReference type="InterPro" id="IPR039425">
    <property type="entry name" value="RNA_pol_sigma-70-like"/>
</dbReference>
<dbReference type="AlphaFoldDB" id="B1ZSY5"/>
<feature type="domain" description="RNA polymerase sigma factor 70 region 4 type 2" evidence="6">
    <location>
        <begin position="136"/>
        <end position="187"/>
    </location>
</feature>
<evidence type="ECO:0000259" key="6">
    <source>
        <dbReference type="Pfam" id="PF08281"/>
    </source>
</evidence>
<dbReference type="eggNOG" id="COG1595">
    <property type="taxonomic scope" value="Bacteria"/>
</dbReference>
<name>B1ZSY5_OPITP</name>
<dbReference type="InterPro" id="IPR014284">
    <property type="entry name" value="RNA_pol_sigma-70_dom"/>
</dbReference>
<comment type="similarity">
    <text evidence="1">Belongs to the sigma-70 factor family. ECF subfamily.</text>
</comment>
<dbReference type="GO" id="GO:0016987">
    <property type="term" value="F:sigma factor activity"/>
    <property type="evidence" value="ECO:0007669"/>
    <property type="project" value="UniProtKB-KW"/>
</dbReference>
<dbReference type="GO" id="GO:0006352">
    <property type="term" value="P:DNA-templated transcription initiation"/>
    <property type="evidence" value="ECO:0007669"/>
    <property type="project" value="InterPro"/>
</dbReference>
<evidence type="ECO:0000256" key="4">
    <source>
        <dbReference type="ARBA" id="ARBA00023163"/>
    </source>
</evidence>
<evidence type="ECO:0000256" key="1">
    <source>
        <dbReference type="ARBA" id="ARBA00010641"/>
    </source>
</evidence>
<protein>
    <submittedName>
        <fullName evidence="7">RNA polymerase, sigma-24 subunit, ECF subfamily</fullName>
    </submittedName>
</protein>
<evidence type="ECO:0000259" key="5">
    <source>
        <dbReference type="Pfam" id="PF04542"/>
    </source>
</evidence>
<evidence type="ECO:0000256" key="2">
    <source>
        <dbReference type="ARBA" id="ARBA00023015"/>
    </source>
</evidence>
<evidence type="ECO:0000256" key="3">
    <source>
        <dbReference type="ARBA" id="ARBA00023082"/>
    </source>
</evidence>
<dbReference type="Pfam" id="PF04542">
    <property type="entry name" value="Sigma70_r2"/>
    <property type="match status" value="1"/>
</dbReference>
<dbReference type="InterPro" id="IPR013324">
    <property type="entry name" value="RNA_pol_sigma_r3/r4-like"/>
</dbReference>
<dbReference type="KEGG" id="ote:Oter_2492"/>
<dbReference type="SUPFAM" id="SSF88946">
    <property type="entry name" value="Sigma2 domain of RNA polymerase sigma factors"/>
    <property type="match status" value="1"/>
</dbReference>
<dbReference type="GO" id="GO:0003677">
    <property type="term" value="F:DNA binding"/>
    <property type="evidence" value="ECO:0007669"/>
    <property type="project" value="InterPro"/>
</dbReference>
<dbReference type="EMBL" id="CP001032">
    <property type="protein sequence ID" value="ACB75774.1"/>
    <property type="molecule type" value="Genomic_DNA"/>
</dbReference>
<dbReference type="Pfam" id="PF08281">
    <property type="entry name" value="Sigma70_r4_2"/>
    <property type="match status" value="1"/>
</dbReference>
<dbReference type="Proteomes" id="UP000007013">
    <property type="component" value="Chromosome"/>
</dbReference>
<feature type="domain" description="RNA polymerase sigma-70 region 2" evidence="5">
    <location>
        <begin position="40"/>
        <end position="108"/>
    </location>
</feature>
<dbReference type="PANTHER" id="PTHR43133:SF62">
    <property type="entry name" value="RNA POLYMERASE SIGMA FACTOR SIGZ"/>
    <property type="match status" value="1"/>
</dbReference>
<keyword evidence="3" id="KW-0731">Sigma factor</keyword>
<dbReference type="InterPro" id="IPR007627">
    <property type="entry name" value="RNA_pol_sigma70_r2"/>
</dbReference>
<proteinExistence type="inferred from homology"/>
<dbReference type="Gene3D" id="1.10.1740.10">
    <property type="match status" value="1"/>
</dbReference>
<dbReference type="HOGENOM" id="CLU_047691_9_3_0"/>
<dbReference type="NCBIfam" id="TIGR02937">
    <property type="entry name" value="sigma70-ECF"/>
    <property type="match status" value="1"/>
</dbReference>
<dbReference type="InterPro" id="IPR013325">
    <property type="entry name" value="RNA_pol_sigma_r2"/>
</dbReference>
<dbReference type="SUPFAM" id="SSF88659">
    <property type="entry name" value="Sigma3 and sigma4 domains of RNA polymerase sigma factors"/>
    <property type="match status" value="1"/>
</dbReference>
<dbReference type="STRING" id="452637.Oter_2492"/>
<sequence length="199" mass="22470">MVRVASQSRTVLPFDAEALATHRGLVARMAARDAEALQLLYLDFGARIHGVVRRILEDPEDAREAVQDAFIKAWQQAGSYRPERGEVVSWLVFIARNAAIDRIRKGARRRLLQEALEREPVETVMPAHELSDLQENLSRHLNELSPAQRQALELAFFSGCTQAQIATAMRTPVGNVKNHLRRGLARLRQIATQHDQGFF</sequence>